<evidence type="ECO:0000313" key="2">
    <source>
        <dbReference type="EMBL" id="JAG24044.1"/>
    </source>
</evidence>
<reference evidence="2" key="2">
    <citation type="submission" date="2014-07" db="EMBL/GenBank/DDBJ databases">
        <authorList>
            <person name="Hull J."/>
        </authorList>
    </citation>
    <scope>NUCLEOTIDE SEQUENCE</scope>
</reference>
<dbReference type="EMBL" id="GBHO01019560">
    <property type="protein sequence ID" value="JAG24044.1"/>
    <property type="molecule type" value="Transcribed_RNA"/>
</dbReference>
<feature type="compositionally biased region" description="Basic and acidic residues" evidence="1">
    <location>
        <begin position="12"/>
        <end position="40"/>
    </location>
</feature>
<organism evidence="2">
    <name type="scientific">Lygus hesperus</name>
    <name type="common">Western plant bug</name>
    <dbReference type="NCBI Taxonomy" id="30085"/>
    <lineage>
        <taxon>Eukaryota</taxon>
        <taxon>Metazoa</taxon>
        <taxon>Ecdysozoa</taxon>
        <taxon>Arthropoda</taxon>
        <taxon>Hexapoda</taxon>
        <taxon>Insecta</taxon>
        <taxon>Pterygota</taxon>
        <taxon>Neoptera</taxon>
        <taxon>Paraneoptera</taxon>
        <taxon>Hemiptera</taxon>
        <taxon>Heteroptera</taxon>
        <taxon>Panheteroptera</taxon>
        <taxon>Cimicomorpha</taxon>
        <taxon>Miridae</taxon>
        <taxon>Mirini</taxon>
        <taxon>Lygus</taxon>
    </lineage>
</organism>
<name>A0A0A9XVW4_LYGHE</name>
<gene>
    <name evidence="2" type="ORF">CM83_105334</name>
</gene>
<protein>
    <submittedName>
        <fullName evidence="2">Uncharacterized protein</fullName>
    </submittedName>
</protein>
<reference evidence="2" key="1">
    <citation type="journal article" date="2014" name="PLoS ONE">
        <title>Transcriptome-Based Identification of ABC Transporters in the Western Tarnished Plant Bug Lygus hesperus.</title>
        <authorList>
            <person name="Hull J.J."/>
            <person name="Chaney K."/>
            <person name="Geib S.M."/>
            <person name="Fabrick J.A."/>
            <person name="Brent C.S."/>
            <person name="Walsh D."/>
            <person name="Lavine L.C."/>
        </authorList>
    </citation>
    <scope>NUCLEOTIDE SEQUENCE</scope>
</reference>
<dbReference type="AlphaFoldDB" id="A0A0A9XVW4"/>
<proteinExistence type="predicted"/>
<sequence length="108" mass="11261">EAQSSQKFTTKPPEDQNDKQSSKPDDTGKSPKPDVKEVKSAQDGGGPSENANPGQSSDNTEHPGGSSTDSGEVPKITPSEDQRAGPSSKPEEPKGGQKDKTPEEDSGK</sequence>
<feature type="region of interest" description="Disordered" evidence="1">
    <location>
        <begin position="1"/>
        <end position="108"/>
    </location>
</feature>
<evidence type="ECO:0000256" key="1">
    <source>
        <dbReference type="SAM" id="MobiDB-lite"/>
    </source>
</evidence>
<feature type="non-terminal residue" evidence="2">
    <location>
        <position position="1"/>
    </location>
</feature>
<feature type="compositionally biased region" description="Polar residues" evidence="1">
    <location>
        <begin position="49"/>
        <end position="58"/>
    </location>
</feature>
<accession>A0A0A9XVW4</accession>
<feature type="compositionally biased region" description="Basic and acidic residues" evidence="1">
    <location>
        <begin position="78"/>
        <end position="108"/>
    </location>
</feature>